<gene>
    <name evidence="2" type="primary">20348141</name>
    <name evidence="1" type="ORF">GGTG_07683</name>
</gene>
<evidence type="ECO:0000313" key="3">
    <source>
        <dbReference type="Proteomes" id="UP000006039"/>
    </source>
</evidence>
<keyword evidence="3" id="KW-1185">Reference proteome</keyword>
<reference evidence="1" key="3">
    <citation type="submission" date="2010-09" db="EMBL/GenBank/DDBJ databases">
        <title>Annotation of Gaeumannomyces graminis var. tritici R3-111a-1.</title>
        <authorList>
            <consortium name="The Broad Institute Genome Sequencing Platform"/>
            <person name="Ma L.-J."/>
            <person name="Dead R."/>
            <person name="Young S.K."/>
            <person name="Zeng Q."/>
            <person name="Gargeya S."/>
            <person name="Fitzgerald M."/>
            <person name="Haas B."/>
            <person name="Abouelleil A."/>
            <person name="Alvarado L."/>
            <person name="Arachchi H.M."/>
            <person name="Berlin A."/>
            <person name="Brown A."/>
            <person name="Chapman S.B."/>
            <person name="Chen Z."/>
            <person name="Dunbar C."/>
            <person name="Freedman E."/>
            <person name="Gearin G."/>
            <person name="Gellesch M."/>
            <person name="Goldberg J."/>
            <person name="Griggs A."/>
            <person name="Gujja S."/>
            <person name="Heiman D."/>
            <person name="Howarth C."/>
            <person name="Larson L."/>
            <person name="Lui A."/>
            <person name="MacDonald P.J.P."/>
            <person name="Mehta T."/>
            <person name="Montmayeur A."/>
            <person name="Murphy C."/>
            <person name="Neiman D."/>
            <person name="Pearson M."/>
            <person name="Priest M."/>
            <person name="Roberts A."/>
            <person name="Saif S."/>
            <person name="Shea T."/>
            <person name="Shenoy N."/>
            <person name="Sisk P."/>
            <person name="Stolte C."/>
            <person name="Sykes S."/>
            <person name="Yandava C."/>
            <person name="Wortman J."/>
            <person name="Nusbaum C."/>
            <person name="Birren B."/>
        </authorList>
    </citation>
    <scope>NUCLEOTIDE SEQUENCE</scope>
    <source>
        <strain evidence="1">R3-111a-1</strain>
    </source>
</reference>
<dbReference type="EnsemblFungi" id="EJT73828">
    <property type="protein sequence ID" value="EJT73828"/>
    <property type="gene ID" value="GGTG_07683"/>
</dbReference>
<dbReference type="GeneID" id="20348141"/>
<reference evidence="2" key="4">
    <citation type="journal article" date="2015" name="G3 (Bethesda)">
        <title>Genome sequences of three phytopathogenic species of the Magnaporthaceae family of fungi.</title>
        <authorList>
            <person name="Okagaki L.H."/>
            <person name="Nunes C.C."/>
            <person name="Sailsbery J."/>
            <person name="Clay B."/>
            <person name="Brown D."/>
            <person name="John T."/>
            <person name="Oh Y."/>
            <person name="Young N."/>
            <person name="Fitzgerald M."/>
            <person name="Haas B.J."/>
            <person name="Zeng Q."/>
            <person name="Young S."/>
            <person name="Adiconis X."/>
            <person name="Fan L."/>
            <person name="Levin J.Z."/>
            <person name="Mitchell T.K."/>
            <person name="Okubara P.A."/>
            <person name="Farman M.L."/>
            <person name="Kohn L.M."/>
            <person name="Birren B."/>
            <person name="Ma L.-J."/>
            <person name="Dean R.A."/>
        </authorList>
    </citation>
    <scope>NUCLEOTIDE SEQUENCE</scope>
    <source>
        <strain evidence="2">R3-111a-1</strain>
    </source>
</reference>
<accession>J3P2D6</accession>
<dbReference type="RefSeq" id="XP_009223772.1">
    <property type="nucleotide sequence ID" value="XM_009225508.1"/>
</dbReference>
<evidence type="ECO:0000313" key="2">
    <source>
        <dbReference type="EnsemblFungi" id="EJT73828"/>
    </source>
</evidence>
<dbReference type="VEuPathDB" id="FungiDB:GGTG_07683"/>
<dbReference type="Proteomes" id="UP000006039">
    <property type="component" value="Unassembled WGS sequence"/>
</dbReference>
<organism evidence="1">
    <name type="scientific">Gaeumannomyces tritici (strain R3-111a-1)</name>
    <name type="common">Wheat and barley take-all root rot fungus</name>
    <name type="synonym">Gaeumannomyces graminis var. tritici</name>
    <dbReference type="NCBI Taxonomy" id="644352"/>
    <lineage>
        <taxon>Eukaryota</taxon>
        <taxon>Fungi</taxon>
        <taxon>Dikarya</taxon>
        <taxon>Ascomycota</taxon>
        <taxon>Pezizomycotina</taxon>
        <taxon>Sordariomycetes</taxon>
        <taxon>Sordariomycetidae</taxon>
        <taxon>Magnaporthales</taxon>
        <taxon>Magnaporthaceae</taxon>
        <taxon>Gaeumannomyces</taxon>
    </lineage>
</organism>
<dbReference type="EMBL" id="GL385398">
    <property type="protein sequence ID" value="EJT73828.1"/>
    <property type="molecule type" value="Genomic_DNA"/>
</dbReference>
<evidence type="ECO:0000313" key="1">
    <source>
        <dbReference type="EMBL" id="EJT73828.1"/>
    </source>
</evidence>
<proteinExistence type="predicted"/>
<reference evidence="1" key="2">
    <citation type="submission" date="2010-07" db="EMBL/GenBank/DDBJ databases">
        <authorList>
            <consortium name="The Broad Institute Genome Sequencing Platform"/>
            <consortium name="Broad Institute Genome Sequencing Center for Infectious Disease"/>
            <person name="Ma L.-J."/>
            <person name="Dead R."/>
            <person name="Young S."/>
            <person name="Zeng Q."/>
            <person name="Koehrsen M."/>
            <person name="Alvarado L."/>
            <person name="Berlin A."/>
            <person name="Chapman S.B."/>
            <person name="Chen Z."/>
            <person name="Freedman E."/>
            <person name="Gellesch M."/>
            <person name="Goldberg J."/>
            <person name="Griggs A."/>
            <person name="Gujja S."/>
            <person name="Heilman E.R."/>
            <person name="Heiman D."/>
            <person name="Hepburn T."/>
            <person name="Howarth C."/>
            <person name="Jen D."/>
            <person name="Larson L."/>
            <person name="Mehta T."/>
            <person name="Neiman D."/>
            <person name="Pearson M."/>
            <person name="Roberts A."/>
            <person name="Saif S."/>
            <person name="Shea T."/>
            <person name="Shenoy N."/>
            <person name="Sisk P."/>
            <person name="Stolte C."/>
            <person name="Sykes S."/>
            <person name="Walk T."/>
            <person name="White J."/>
            <person name="Yandava C."/>
            <person name="Haas B."/>
            <person name="Nusbaum C."/>
            <person name="Birren B."/>
        </authorList>
    </citation>
    <scope>NUCLEOTIDE SEQUENCE</scope>
    <source>
        <strain evidence="1">R3-111a-1</strain>
    </source>
</reference>
<dbReference type="AlphaFoldDB" id="J3P2D6"/>
<name>J3P2D6_GAET3</name>
<reference evidence="3" key="1">
    <citation type="submission" date="2010-07" db="EMBL/GenBank/DDBJ databases">
        <title>The genome sequence of Gaeumannomyces graminis var. tritici strain R3-111a-1.</title>
        <authorList>
            <consortium name="The Broad Institute Genome Sequencing Platform"/>
            <person name="Ma L.-J."/>
            <person name="Dead R."/>
            <person name="Young S."/>
            <person name="Zeng Q."/>
            <person name="Koehrsen M."/>
            <person name="Alvarado L."/>
            <person name="Berlin A."/>
            <person name="Chapman S.B."/>
            <person name="Chen Z."/>
            <person name="Freedman E."/>
            <person name="Gellesch M."/>
            <person name="Goldberg J."/>
            <person name="Griggs A."/>
            <person name="Gujja S."/>
            <person name="Heilman E.R."/>
            <person name="Heiman D."/>
            <person name="Hepburn T."/>
            <person name="Howarth C."/>
            <person name="Jen D."/>
            <person name="Larson L."/>
            <person name="Mehta T."/>
            <person name="Neiman D."/>
            <person name="Pearson M."/>
            <person name="Roberts A."/>
            <person name="Saif S."/>
            <person name="Shea T."/>
            <person name="Shenoy N."/>
            <person name="Sisk P."/>
            <person name="Stolte C."/>
            <person name="Sykes S."/>
            <person name="Walk T."/>
            <person name="White J."/>
            <person name="Yandava C."/>
            <person name="Haas B."/>
            <person name="Nusbaum C."/>
            <person name="Birren B."/>
        </authorList>
    </citation>
    <scope>NUCLEOTIDE SEQUENCE [LARGE SCALE GENOMIC DNA]</scope>
    <source>
        <strain evidence="3">R3-111a-1</strain>
    </source>
</reference>
<protein>
    <submittedName>
        <fullName evidence="1 2">Uncharacterized protein</fullName>
    </submittedName>
</protein>
<sequence length="74" mass="8355">MKAQLSDSRIERMAGMVLWKGLRRVSSNCDNDALSVLALGDITPFAAYHMQLQFAVDTSRAYLYDQNVKVWSPC</sequence>
<dbReference type="HOGENOM" id="CLU_2687971_0_0_1"/>
<reference evidence="2" key="5">
    <citation type="submission" date="2018-04" db="UniProtKB">
        <authorList>
            <consortium name="EnsemblFungi"/>
        </authorList>
    </citation>
    <scope>IDENTIFICATION</scope>
    <source>
        <strain evidence="2">R3-111a-1</strain>
    </source>
</reference>